<dbReference type="RefSeq" id="WP_160023791.1">
    <property type="nucleotide sequence ID" value="NZ_VZIZ01000049.1"/>
</dbReference>
<dbReference type="AlphaFoldDB" id="A0A6N7BUW6"/>
<sequence>MPINSTHPQYDELSPRWQRMTDVCNGEDVIKRGGERYLPMPNKDIRTPEALARYDNYKDRAVFVEVTKDTLDKYTGQAFKDDPVLNVDKQLDYMKRDANGAGLSLYQVAQKCFEAQLERGRFGLFVDYPATNDEVSQADVERNALRPTINFYAPESIINWRTTVIGGQTVTNMVVLHETVYETDPDDIFSSEQVEQWRYLGLDETGYFVEVRRKAATGQQGDNDGFVIHQPRVYPTKSGNVKFDRIPFVIGGSDSNDWCEQNIPLESLAKMNLAHYRNSADYEQSAFICGQVQPWMSGVSAQRMEALEKQNIRIGAGSMIMLEENGKFGFAQAEPNGLAGEAMDKKYAIMQALGAKLAEPNTSSAITATQSNHEAGVQNSTASMAVSCLNEAIHDAILLCYEYLGITYTAKDGEYLFKAKQDFVSATADNNIMTAIGSWTSSGLAPKSVAYNYMRKYNLIDPELKDDEIDDLIDSELPSAVATAFDNK</sequence>
<gene>
    <name evidence="2" type="ORF">FQV37_2271</name>
</gene>
<dbReference type="InterPro" id="IPR025129">
    <property type="entry name" value="DUF4055"/>
</dbReference>
<reference evidence="2 3" key="1">
    <citation type="submission" date="2019-09" db="EMBL/GenBank/DDBJ databases">
        <title>Draft genome sequence of Psychrobacter nivimaris LAMA 639, in search for biotechnological relevant genes.</title>
        <authorList>
            <person name="Lima A.O.S."/>
            <person name="Staloch B.E.K."/>
            <person name="Freitas R.C."/>
            <person name="Niero H."/>
            <person name="Silva M.A.C."/>
        </authorList>
    </citation>
    <scope>NUCLEOTIDE SEQUENCE [LARGE SCALE GENOMIC DNA]</scope>
    <source>
        <strain evidence="2 3">LAMA 639</strain>
    </source>
</reference>
<protein>
    <recommendedName>
        <fullName evidence="1">DUF4055 domain-containing protein</fullName>
    </recommendedName>
</protein>
<dbReference type="Proteomes" id="UP000471465">
    <property type="component" value="Unassembled WGS sequence"/>
</dbReference>
<name>A0A6N7BUW6_9GAMM</name>
<evidence type="ECO:0000313" key="2">
    <source>
        <dbReference type="EMBL" id="KAF0567415.1"/>
    </source>
</evidence>
<evidence type="ECO:0000313" key="3">
    <source>
        <dbReference type="Proteomes" id="UP000471465"/>
    </source>
</evidence>
<dbReference type="EMBL" id="VZIZ01000049">
    <property type="protein sequence ID" value="KAF0567415.1"/>
    <property type="molecule type" value="Genomic_DNA"/>
</dbReference>
<comment type="caution">
    <text evidence="2">The sequence shown here is derived from an EMBL/GenBank/DDBJ whole genome shotgun (WGS) entry which is preliminary data.</text>
</comment>
<proteinExistence type="predicted"/>
<evidence type="ECO:0000259" key="1">
    <source>
        <dbReference type="Pfam" id="PF13264"/>
    </source>
</evidence>
<dbReference type="Pfam" id="PF13264">
    <property type="entry name" value="DUF4055"/>
    <property type="match status" value="1"/>
</dbReference>
<keyword evidence="3" id="KW-1185">Reference proteome</keyword>
<feature type="domain" description="DUF4055" evidence="1">
    <location>
        <begin position="264"/>
        <end position="403"/>
    </location>
</feature>
<accession>A0A6N7BUW6</accession>
<organism evidence="2 3">
    <name type="scientific">Psychrobacter nivimaris</name>
    <dbReference type="NCBI Taxonomy" id="281738"/>
    <lineage>
        <taxon>Bacteria</taxon>
        <taxon>Pseudomonadati</taxon>
        <taxon>Pseudomonadota</taxon>
        <taxon>Gammaproteobacteria</taxon>
        <taxon>Moraxellales</taxon>
        <taxon>Moraxellaceae</taxon>
        <taxon>Psychrobacter</taxon>
    </lineage>
</organism>